<reference evidence="4" key="1">
    <citation type="submission" date="2017-03" db="EMBL/GenBank/DDBJ databases">
        <title>Phytopthora megakarya and P. palmivora, two closely related causual agents of cacao black pod achieved similar genome size and gene model numbers by different mechanisms.</title>
        <authorList>
            <person name="Ali S."/>
            <person name="Shao J."/>
            <person name="Larry D.J."/>
            <person name="Kronmiller B."/>
            <person name="Shen D."/>
            <person name="Strem M.D."/>
            <person name="Melnick R.L."/>
            <person name="Guiltinan M.J."/>
            <person name="Tyler B.M."/>
            <person name="Meinhardt L.W."/>
            <person name="Bailey B.A."/>
        </authorList>
    </citation>
    <scope>NUCLEOTIDE SEQUENCE [LARGE SCALE GENOMIC DNA]</scope>
    <source>
        <strain evidence="4">zdho120</strain>
    </source>
</reference>
<evidence type="ECO:0000256" key="1">
    <source>
        <dbReference type="SAM" id="MobiDB-lite"/>
    </source>
</evidence>
<comment type="caution">
    <text evidence="3">The sequence shown here is derived from an EMBL/GenBank/DDBJ whole genome shotgun (WGS) entry which is preliminary data.</text>
</comment>
<protein>
    <recommendedName>
        <fullName evidence="2">Retrotransposon gag domain-containing protein</fullName>
    </recommendedName>
</protein>
<evidence type="ECO:0000313" key="3">
    <source>
        <dbReference type="EMBL" id="OWY97083.1"/>
    </source>
</evidence>
<sequence>MDGSSVGTPSTSATHVVCVDRPQLADPEWEALQRLPTVIGEAAVATMLRTLSPTEQHVAFAMSCLGGRARSWAYGRRLTDPTCFSTYESFKEELKLAFEAPRNEFRSRAEFLNLQQGKHDVHAYAQWARYLVSNVVTDPMDEATKVVTLKQAKLHTNVPRPPRPAPKTEGPEPMDLSYASAVGQQKKKGSNVRFFRRGNMGHYARECTAPVHPSQGQRGDTGYRHGQTKNGKDQ</sequence>
<feature type="domain" description="Retrotransposon gag" evidence="2">
    <location>
        <begin position="60"/>
        <end position="148"/>
    </location>
</feature>
<keyword evidence="4" id="KW-1185">Reference proteome</keyword>
<gene>
    <name evidence="3" type="ORF">PHMEG_00032474</name>
</gene>
<dbReference type="InterPro" id="IPR005162">
    <property type="entry name" value="Retrotrans_gag_dom"/>
</dbReference>
<dbReference type="AlphaFoldDB" id="A0A225UVJ0"/>
<feature type="region of interest" description="Disordered" evidence="1">
    <location>
        <begin position="155"/>
        <end position="175"/>
    </location>
</feature>
<dbReference type="Pfam" id="PF03732">
    <property type="entry name" value="Retrotrans_gag"/>
    <property type="match status" value="1"/>
</dbReference>
<proteinExistence type="predicted"/>
<organism evidence="3 4">
    <name type="scientific">Phytophthora megakarya</name>
    <dbReference type="NCBI Taxonomy" id="4795"/>
    <lineage>
        <taxon>Eukaryota</taxon>
        <taxon>Sar</taxon>
        <taxon>Stramenopiles</taxon>
        <taxon>Oomycota</taxon>
        <taxon>Peronosporomycetes</taxon>
        <taxon>Peronosporales</taxon>
        <taxon>Peronosporaceae</taxon>
        <taxon>Phytophthora</taxon>
    </lineage>
</organism>
<feature type="region of interest" description="Disordered" evidence="1">
    <location>
        <begin position="203"/>
        <end position="234"/>
    </location>
</feature>
<dbReference type="EMBL" id="NBNE01010866">
    <property type="protein sequence ID" value="OWY97083.1"/>
    <property type="molecule type" value="Genomic_DNA"/>
</dbReference>
<evidence type="ECO:0000313" key="4">
    <source>
        <dbReference type="Proteomes" id="UP000198211"/>
    </source>
</evidence>
<accession>A0A225UVJ0</accession>
<evidence type="ECO:0000259" key="2">
    <source>
        <dbReference type="Pfam" id="PF03732"/>
    </source>
</evidence>
<name>A0A225UVJ0_9STRA</name>
<dbReference type="Proteomes" id="UP000198211">
    <property type="component" value="Unassembled WGS sequence"/>
</dbReference>